<dbReference type="InterPro" id="IPR050148">
    <property type="entry name" value="Terpene_synthase-like"/>
</dbReference>
<keyword evidence="2" id="KW-0479">Metal-binding</keyword>
<dbReference type="EMBL" id="JADCNM010000206">
    <property type="protein sequence ID" value="KAG0449139.1"/>
    <property type="molecule type" value="Genomic_DNA"/>
</dbReference>
<feature type="domain" description="Terpene synthase N-terminal" evidence="4">
    <location>
        <begin position="65"/>
        <end position="250"/>
    </location>
</feature>
<dbReference type="Gene3D" id="1.10.600.10">
    <property type="entry name" value="Farnesyl Diphosphate Synthase"/>
    <property type="match status" value="1"/>
</dbReference>
<dbReference type="Gene3D" id="1.50.10.130">
    <property type="entry name" value="Terpene synthase, N-terminal domain"/>
    <property type="match status" value="1"/>
</dbReference>
<feature type="domain" description="Terpene synthase metal-binding" evidence="5">
    <location>
        <begin position="304"/>
        <end position="472"/>
    </location>
</feature>
<evidence type="ECO:0000313" key="7">
    <source>
        <dbReference type="Proteomes" id="UP000639772"/>
    </source>
</evidence>
<dbReference type="InterPro" id="IPR005630">
    <property type="entry name" value="Terpene_synthase_metal-bd"/>
</dbReference>
<sequence length="528" mass="61293">MAALHLSLPLLPLCKRQKAILTSSASSTTVRSSVKGNVIKCSHCTSDANSSLSINRRNANYQPTIWHDSYIQSLQIGFTEEKYISRRRELIEDVRSLIRQPRGVIQQLELFDTLRQIGVAYHFEMEIKDLLSSMVSSIKDSIRNIVQENLHGTFLLFRILREYGISTTHFSYLHVKDIITSLFKEQNVDFNSDIEHDVKGLLSMYEASFLAMEGEDELDDARKFAIEQLSKKRRSLISNSLPAEQIDYSLDLPLHWRMPRLHARWFINFYERQEHMNPTLLEFAKLDFNIVQSIYKKELKEESRWKIPACQQIPEYMLKPLVALFDTVNDIASIYSKDKGLDILTYLKRVWSDLCNAYLVESRWYYDEYIPTLDEYLENALVSISGICELNAAYCLSEDLSTDALNAYEFYPSVVRSSCLICRLYNDLTTSTEEMERGDISKSIQSYMKESYVSELVAREYIKDLISSSWKKLNGEALNASNDIKSFRKTLLDMPRTAQFFYQNGDRYAIQHLETKDYITSLIIEPIS</sequence>
<evidence type="ECO:0000256" key="3">
    <source>
        <dbReference type="ARBA" id="ARBA00022842"/>
    </source>
</evidence>
<dbReference type="InterPro" id="IPR008949">
    <property type="entry name" value="Isoprenoid_synthase_dom_sf"/>
</dbReference>
<dbReference type="Proteomes" id="UP000639772">
    <property type="component" value="Unassembled WGS sequence"/>
</dbReference>
<name>A0A835U4D6_VANPL</name>
<dbReference type="GO" id="GO:0000287">
    <property type="term" value="F:magnesium ion binding"/>
    <property type="evidence" value="ECO:0007669"/>
    <property type="project" value="InterPro"/>
</dbReference>
<dbReference type="PANTHER" id="PTHR31225">
    <property type="entry name" value="OS04G0344100 PROTEIN-RELATED"/>
    <property type="match status" value="1"/>
</dbReference>
<comment type="cofactor">
    <cofactor evidence="1">
        <name>Mg(2+)</name>
        <dbReference type="ChEBI" id="CHEBI:18420"/>
    </cofactor>
</comment>
<reference evidence="6 7" key="1">
    <citation type="journal article" date="2020" name="Nat. Food">
        <title>A phased Vanilla planifolia genome enables genetic improvement of flavour and production.</title>
        <authorList>
            <person name="Hasing T."/>
            <person name="Tang H."/>
            <person name="Brym M."/>
            <person name="Khazi F."/>
            <person name="Huang T."/>
            <person name="Chambers A.H."/>
        </authorList>
    </citation>
    <scope>NUCLEOTIDE SEQUENCE [LARGE SCALE GENOMIC DNA]</scope>
    <source>
        <tissue evidence="6">Leaf</tissue>
    </source>
</reference>
<proteinExistence type="predicted"/>
<evidence type="ECO:0000256" key="2">
    <source>
        <dbReference type="ARBA" id="ARBA00022723"/>
    </source>
</evidence>
<dbReference type="GO" id="GO:0016114">
    <property type="term" value="P:terpenoid biosynthetic process"/>
    <property type="evidence" value="ECO:0007669"/>
    <property type="project" value="InterPro"/>
</dbReference>
<dbReference type="InterPro" id="IPR036965">
    <property type="entry name" value="Terpene_synth_N_sf"/>
</dbReference>
<dbReference type="InterPro" id="IPR008930">
    <property type="entry name" value="Terpenoid_cyclase/PrenylTrfase"/>
</dbReference>
<dbReference type="SUPFAM" id="SSF48576">
    <property type="entry name" value="Terpenoid synthases"/>
    <property type="match status" value="1"/>
</dbReference>
<evidence type="ECO:0000256" key="1">
    <source>
        <dbReference type="ARBA" id="ARBA00001946"/>
    </source>
</evidence>
<dbReference type="SUPFAM" id="SSF48239">
    <property type="entry name" value="Terpenoid cyclases/Protein prenyltransferases"/>
    <property type="match status" value="1"/>
</dbReference>
<dbReference type="InterPro" id="IPR001906">
    <property type="entry name" value="Terpene_synth_N"/>
</dbReference>
<dbReference type="Pfam" id="PF03936">
    <property type="entry name" value="Terpene_synth_C"/>
    <property type="match status" value="1"/>
</dbReference>
<gene>
    <name evidence="6" type="ORF">HPP92_027470</name>
</gene>
<accession>A0A835U4D6</accession>
<evidence type="ECO:0000259" key="5">
    <source>
        <dbReference type="Pfam" id="PF03936"/>
    </source>
</evidence>
<dbReference type="AlphaFoldDB" id="A0A835U4D6"/>
<dbReference type="GO" id="GO:0010333">
    <property type="term" value="F:terpene synthase activity"/>
    <property type="evidence" value="ECO:0007669"/>
    <property type="project" value="InterPro"/>
</dbReference>
<protein>
    <submittedName>
        <fullName evidence="6">Uncharacterized protein</fullName>
    </submittedName>
</protein>
<evidence type="ECO:0000313" key="6">
    <source>
        <dbReference type="EMBL" id="KAG0449139.1"/>
    </source>
</evidence>
<organism evidence="6 7">
    <name type="scientific">Vanilla planifolia</name>
    <name type="common">Vanilla</name>
    <dbReference type="NCBI Taxonomy" id="51239"/>
    <lineage>
        <taxon>Eukaryota</taxon>
        <taxon>Viridiplantae</taxon>
        <taxon>Streptophyta</taxon>
        <taxon>Embryophyta</taxon>
        <taxon>Tracheophyta</taxon>
        <taxon>Spermatophyta</taxon>
        <taxon>Magnoliopsida</taxon>
        <taxon>Liliopsida</taxon>
        <taxon>Asparagales</taxon>
        <taxon>Orchidaceae</taxon>
        <taxon>Vanilloideae</taxon>
        <taxon>Vanilleae</taxon>
        <taxon>Vanilla</taxon>
    </lineage>
</organism>
<comment type="caution">
    <text evidence="6">The sequence shown here is derived from an EMBL/GenBank/DDBJ whole genome shotgun (WGS) entry which is preliminary data.</text>
</comment>
<dbReference type="OrthoDB" id="1936865at2759"/>
<dbReference type="Pfam" id="PF01397">
    <property type="entry name" value="Terpene_synth"/>
    <property type="match status" value="1"/>
</dbReference>
<dbReference type="PANTHER" id="PTHR31225:SF252">
    <property type="entry name" value="TERPENE SYNTHASE 12-RELATED"/>
    <property type="match status" value="1"/>
</dbReference>
<evidence type="ECO:0000259" key="4">
    <source>
        <dbReference type="Pfam" id="PF01397"/>
    </source>
</evidence>
<keyword evidence="3" id="KW-0460">Magnesium</keyword>